<dbReference type="PANTHER" id="PTHR42886:SF29">
    <property type="entry name" value="PUMMELIG, ISOFORM A"/>
    <property type="match status" value="1"/>
</dbReference>
<reference evidence="3 4" key="1">
    <citation type="submission" date="2024-10" db="EMBL/GenBank/DDBJ databases">
        <title>The Natural Products Discovery Center: Release of the First 8490 Sequenced Strains for Exploring Actinobacteria Biosynthetic Diversity.</title>
        <authorList>
            <person name="Kalkreuter E."/>
            <person name="Kautsar S.A."/>
            <person name="Yang D."/>
            <person name="Bader C.D."/>
            <person name="Teijaro C.N."/>
            <person name="Fluegel L."/>
            <person name="Davis C.M."/>
            <person name="Simpson J.R."/>
            <person name="Lauterbach L."/>
            <person name="Steele A.D."/>
            <person name="Gui C."/>
            <person name="Meng S."/>
            <person name="Li G."/>
            <person name="Viehrig K."/>
            <person name="Ye F."/>
            <person name="Su P."/>
            <person name="Kiefer A.F."/>
            <person name="Nichols A."/>
            <person name="Cepeda A.J."/>
            <person name="Yan W."/>
            <person name="Fan B."/>
            <person name="Jiang Y."/>
            <person name="Adhikari A."/>
            <person name="Zheng C.-J."/>
            <person name="Schuster L."/>
            <person name="Cowan T.M."/>
            <person name="Smanski M.J."/>
            <person name="Chevrette M.G."/>
            <person name="De Carvalho L.P.S."/>
            <person name="Shen B."/>
        </authorList>
    </citation>
    <scope>NUCLEOTIDE SEQUENCE [LARGE SCALE GENOMIC DNA]</scope>
    <source>
        <strain evidence="3 4">NPDC015755</strain>
    </source>
</reference>
<evidence type="ECO:0000259" key="2">
    <source>
        <dbReference type="Pfam" id="PF00561"/>
    </source>
</evidence>
<organism evidence="3 4">
    <name type="scientific">Streptomyces lateritius</name>
    <dbReference type="NCBI Taxonomy" id="67313"/>
    <lineage>
        <taxon>Bacteria</taxon>
        <taxon>Bacillati</taxon>
        <taxon>Actinomycetota</taxon>
        <taxon>Actinomycetes</taxon>
        <taxon>Kitasatosporales</taxon>
        <taxon>Streptomycetaceae</taxon>
        <taxon>Streptomyces</taxon>
    </lineage>
</organism>
<keyword evidence="3" id="KW-0378">Hydrolase</keyword>
<sequence>MPVTVTDHAIRHKSTVPANEGQMVDLFVRERDGTSLGHLAERKAVLMLHGRSVPVLAGFDLQYKTYSWADALAKAGYDVFMMDLQGSGLSPRPKMDDPRNASPGNQALLTPRPPGFTPGPVKYDRQLNNSNSDQAELHTVVKWIREKRHVEKVAFIGWSAAAFTMGPYAVKNPGTVESLFLLAPIFPPDGTSTPPNPLPLPGFPMFLGTRWGVESGWNAELRCEGQREPGMVERAWAAIMDNDPVGRTWGPPEGLNRIRNFVRWGWNKTTAAQGGVLGGSVPVLIVYGEHDRQVNTSPPSSDPELNFSVPALYNAVAGSHKLMVKLACAGHSVVWETQHKNVHNLSKHWLKHLKVDGKTQGVFDMNTNGDLSPAP</sequence>
<dbReference type="Gene3D" id="3.40.50.1820">
    <property type="entry name" value="alpha/beta hydrolase"/>
    <property type="match status" value="1"/>
</dbReference>
<accession>A0ABW6YBI0</accession>
<dbReference type="GO" id="GO:0016787">
    <property type="term" value="F:hydrolase activity"/>
    <property type="evidence" value="ECO:0007669"/>
    <property type="project" value="UniProtKB-KW"/>
</dbReference>
<evidence type="ECO:0000313" key="3">
    <source>
        <dbReference type="EMBL" id="MFF8277183.1"/>
    </source>
</evidence>
<dbReference type="RefSeq" id="WP_391934506.1">
    <property type="nucleotide sequence ID" value="NZ_JBIBSM010000006.1"/>
</dbReference>
<dbReference type="Proteomes" id="UP001603013">
    <property type="component" value="Unassembled WGS sequence"/>
</dbReference>
<feature type="region of interest" description="Disordered" evidence="1">
    <location>
        <begin position="90"/>
        <end position="129"/>
    </location>
</feature>
<dbReference type="PANTHER" id="PTHR42886">
    <property type="entry name" value="RE40534P-RELATED"/>
    <property type="match status" value="1"/>
</dbReference>
<dbReference type="SUPFAM" id="SSF53474">
    <property type="entry name" value="alpha/beta-Hydrolases"/>
    <property type="match status" value="1"/>
</dbReference>
<proteinExistence type="predicted"/>
<evidence type="ECO:0000256" key="1">
    <source>
        <dbReference type="SAM" id="MobiDB-lite"/>
    </source>
</evidence>
<comment type="caution">
    <text evidence="3">The sequence shown here is derived from an EMBL/GenBank/DDBJ whole genome shotgun (WGS) entry which is preliminary data.</text>
</comment>
<dbReference type="InterPro" id="IPR029058">
    <property type="entry name" value="AB_hydrolase_fold"/>
</dbReference>
<dbReference type="InterPro" id="IPR000073">
    <property type="entry name" value="AB_hydrolase_1"/>
</dbReference>
<protein>
    <submittedName>
        <fullName evidence="3">Alpha/beta fold hydrolase</fullName>
    </submittedName>
</protein>
<dbReference type="Pfam" id="PF00561">
    <property type="entry name" value="Abhydrolase_1"/>
    <property type="match status" value="1"/>
</dbReference>
<evidence type="ECO:0000313" key="4">
    <source>
        <dbReference type="Proteomes" id="UP001603013"/>
    </source>
</evidence>
<name>A0ABW6YBI0_9ACTN</name>
<feature type="domain" description="AB hydrolase-1" evidence="2">
    <location>
        <begin position="44"/>
        <end position="209"/>
    </location>
</feature>
<dbReference type="EMBL" id="JBIBSM010000006">
    <property type="protein sequence ID" value="MFF8277183.1"/>
    <property type="molecule type" value="Genomic_DNA"/>
</dbReference>
<gene>
    <name evidence="3" type="ORF">ACF05T_13910</name>
</gene>
<keyword evidence="4" id="KW-1185">Reference proteome</keyword>